<dbReference type="Proteomes" id="UP000399805">
    <property type="component" value="Unassembled WGS sequence"/>
</dbReference>
<evidence type="ECO:0000313" key="3">
    <source>
        <dbReference type="Proteomes" id="UP000399805"/>
    </source>
</evidence>
<keyword evidence="3" id="KW-1185">Reference proteome</keyword>
<accession>A0A6I8LSA9</accession>
<dbReference type="AlphaFoldDB" id="A0A6I8LSA9"/>
<evidence type="ECO:0000313" key="2">
    <source>
        <dbReference type="EMBL" id="VVJ17969.1"/>
    </source>
</evidence>
<protein>
    <submittedName>
        <fullName evidence="2">Uncharacterized protein</fullName>
    </submittedName>
</protein>
<dbReference type="EMBL" id="CABVGP010000001">
    <property type="protein sequence ID" value="VVJ17969.1"/>
    <property type="molecule type" value="Genomic_DNA"/>
</dbReference>
<name>A0A6I8LSA9_9PSEU</name>
<feature type="compositionally biased region" description="Gly residues" evidence="1">
    <location>
        <begin position="1"/>
        <end position="23"/>
    </location>
</feature>
<sequence length="89" mass="8458">MSGSPQGGTRFGGGPGEGDGVGSGCEPWSPGDGGGGVTPGVGSDTTRHSPATTGLPPQDLRPGYEIRQSGGGGRSAALMVSASGETTGK</sequence>
<gene>
    <name evidence="2" type="ORF">AA23TX_02990</name>
</gene>
<feature type="region of interest" description="Disordered" evidence="1">
    <location>
        <begin position="1"/>
        <end position="89"/>
    </location>
</feature>
<organism evidence="2 3">
    <name type="scientific">Amycolatopsis camponoti</name>
    <dbReference type="NCBI Taxonomy" id="2606593"/>
    <lineage>
        <taxon>Bacteria</taxon>
        <taxon>Bacillati</taxon>
        <taxon>Actinomycetota</taxon>
        <taxon>Actinomycetes</taxon>
        <taxon>Pseudonocardiales</taxon>
        <taxon>Pseudonocardiaceae</taxon>
        <taxon>Amycolatopsis</taxon>
    </lineage>
</organism>
<reference evidence="2 3" key="1">
    <citation type="submission" date="2019-09" db="EMBL/GenBank/DDBJ databases">
        <authorList>
            <person name="Leyn A S."/>
        </authorList>
    </citation>
    <scope>NUCLEOTIDE SEQUENCE [LARGE SCALE GENOMIC DNA]</scope>
    <source>
        <strain evidence="2">AA231_1</strain>
    </source>
</reference>
<evidence type="ECO:0000256" key="1">
    <source>
        <dbReference type="SAM" id="MobiDB-lite"/>
    </source>
</evidence>
<proteinExistence type="predicted"/>